<dbReference type="EMBL" id="JANJYI010000002">
    <property type="protein sequence ID" value="KAK2658279.1"/>
    <property type="molecule type" value="Genomic_DNA"/>
</dbReference>
<evidence type="ECO:0000313" key="1">
    <source>
        <dbReference type="EMBL" id="KAK2658279.1"/>
    </source>
</evidence>
<dbReference type="AlphaFoldDB" id="A0AAD9XF24"/>
<comment type="caution">
    <text evidence="1">The sequence shown here is derived from an EMBL/GenBank/DDBJ whole genome shotgun (WGS) entry which is preliminary data.</text>
</comment>
<name>A0AAD9XF24_9ROSI</name>
<evidence type="ECO:0000313" key="2">
    <source>
        <dbReference type="Proteomes" id="UP001280121"/>
    </source>
</evidence>
<keyword evidence="2" id="KW-1185">Reference proteome</keyword>
<organism evidence="1 2">
    <name type="scientific">Dipteronia dyeriana</name>
    <dbReference type="NCBI Taxonomy" id="168575"/>
    <lineage>
        <taxon>Eukaryota</taxon>
        <taxon>Viridiplantae</taxon>
        <taxon>Streptophyta</taxon>
        <taxon>Embryophyta</taxon>
        <taxon>Tracheophyta</taxon>
        <taxon>Spermatophyta</taxon>
        <taxon>Magnoliopsida</taxon>
        <taxon>eudicotyledons</taxon>
        <taxon>Gunneridae</taxon>
        <taxon>Pentapetalae</taxon>
        <taxon>rosids</taxon>
        <taxon>malvids</taxon>
        <taxon>Sapindales</taxon>
        <taxon>Sapindaceae</taxon>
        <taxon>Hippocastanoideae</taxon>
        <taxon>Acereae</taxon>
        <taxon>Dipteronia</taxon>
    </lineage>
</organism>
<accession>A0AAD9XF24</accession>
<proteinExistence type="predicted"/>
<dbReference type="Proteomes" id="UP001280121">
    <property type="component" value="Unassembled WGS sequence"/>
</dbReference>
<gene>
    <name evidence="1" type="ORF">Ddye_004812</name>
</gene>
<protein>
    <submittedName>
        <fullName evidence="1">Uncharacterized protein</fullName>
    </submittedName>
</protein>
<sequence>MDDNTVFMLHASYSESTSEFFDSLDTDTVSESYQSFQLKPLLGPYIPIQIHPEKYSKPVNVIAYIDIGSYNTMINLKILPPEYWKSHVRYFKTTDGQIFTTNLISKNASDDYWGANLIE</sequence>
<reference evidence="1" key="1">
    <citation type="journal article" date="2023" name="Plant J.">
        <title>Genome sequences and population genomics provide insights into the demographic history, inbreeding, and mutation load of two 'living fossil' tree species of Dipteronia.</title>
        <authorList>
            <person name="Feng Y."/>
            <person name="Comes H.P."/>
            <person name="Chen J."/>
            <person name="Zhu S."/>
            <person name="Lu R."/>
            <person name="Zhang X."/>
            <person name="Li P."/>
            <person name="Qiu J."/>
            <person name="Olsen K.M."/>
            <person name="Qiu Y."/>
        </authorList>
    </citation>
    <scope>NUCLEOTIDE SEQUENCE</scope>
    <source>
        <strain evidence="1">KIB01</strain>
    </source>
</reference>